<evidence type="ECO:0000256" key="1">
    <source>
        <dbReference type="SAM" id="Phobius"/>
    </source>
</evidence>
<evidence type="ECO:0000313" key="3">
    <source>
        <dbReference type="Proteomes" id="UP000638570"/>
    </source>
</evidence>
<dbReference type="RefSeq" id="WP_202088105.1">
    <property type="nucleotide sequence ID" value="NZ_JAERTZ010000030.1"/>
</dbReference>
<dbReference type="EMBL" id="JAERTZ010000030">
    <property type="protein sequence ID" value="MBL1379050.1"/>
    <property type="molecule type" value="Genomic_DNA"/>
</dbReference>
<dbReference type="Proteomes" id="UP000638570">
    <property type="component" value="Unassembled WGS sequence"/>
</dbReference>
<keyword evidence="3" id="KW-1185">Reference proteome</keyword>
<keyword evidence="1" id="KW-0472">Membrane</keyword>
<name>A0ABS1QVY4_9GAMM</name>
<protein>
    <submittedName>
        <fullName evidence="2">Cellulose biosynthesis protein BcsF</fullName>
    </submittedName>
</protein>
<gene>
    <name evidence="2" type="primary">bcsF</name>
    <name evidence="2" type="ORF">JKV55_17225</name>
</gene>
<reference evidence="3" key="1">
    <citation type="submission" date="2021-01" db="EMBL/GenBank/DDBJ databases">
        <title>Genome public.</title>
        <authorList>
            <person name="Liu C."/>
            <person name="Sun Q."/>
        </authorList>
    </citation>
    <scope>NUCLEOTIDE SEQUENCE [LARGE SCALE GENOMIC DNA]</scope>
    <source>
        <strain evidence="3">CGMCC 1.18722</strain>
    </source>
</reference>
<keyword evidence="1" id="KW-1133">Transmembrane helix</keyword>
<feature type="transmembrane region" description="Helical" evidence="1">
    <location>
        <begin position="6"/>
        <end position="28"/>
    </location>
</feature>
<accession>A0ABS1QVY4</accession>
<keyword evidence="1" id="KW-0812">Transmembrane</keyword>
<evidence type="ECO:0000313" key="2">
    <source>
        <dbReference type="EMBL" id="MBL1379050.1"/>
    </source>
</evidence>
<comment type="caution">
    <text evidence="2">The sequence shown here is derived from an EMBL/GenBank/DDBJ whole genome shotgun (WGS) entry which is preliminary data.</text>
</comment>
<sequence length="66" mass="7403">MIYKEVVQVAAISSLLTLALVVVLWWWGKGFLNWCRGRLSPRYLKARGVRVARSGVAVKGGQDESR</sequence>
<proteinExistence type="predicted"/>
<organism evidence="2 3">
    <name type="scientific">Zobellella iuensis</name>
    <dbReference type="NCBI Taxonomy" id="2803811"/>
    <lineage>
        <taxon>Bacteria</taxon>
        <taxon>Pseudomonadati</taxon>
        <taxon>Pseudomonadota</taxon>
        <taxon>Gammaproteobacteria</taxon>
        <taxon>Aeromonadales</taxon>
        <taxon>Aeromonadaceae</taxon>
        <taxon>Zobellella</taxon>
    </lineage>
</organism>